<keyword evidence="3" id="KW-0788">Thiol protease</keyword>
<feature type="coiled-coil region" evidence="4">
    <location>
        <begin position="407"/>
        <end position="441"/>
    </location>
</feature>
<dbReference type="SUPFAM" id="SSF140856">
    <property type="entry name" value="USP8 N-terminal domain-like"/>
    <property type="match status" value="1"/>
</dbReference>
<name>A0AAV7X7M9_9NEOP</name>
<dbReference type="InterPro" id="IPR015063">
    <property type="entry name" value="USP8_dimer"/>
</dbReference>
<dbReference type="PANTHER" id="PTHR21646:SF46">
    <property type="entry name" value="UBIQUITIN CARBOXYL-TERMINAL HYDROLASE"/>
    <property type="match status" value="1"/>
</dbReference>
<dbReference type="AlphaFoldDB" id="A0AAV7X7M9"/>
<dbReference type="GO" id="GO:0006508">
    <property type="term" value="P:proteolysis"/>
    <property type="evidence" value="ECO:0007669"/>
    <property type="project" value="UniProtKB-KW"/>
</dbReference>
<feature type="domain" description="USP" evidence="6">
    <location>
        <begin position="614"/>
        <end position="944"/>
    </location>
</feature>
<protein>
    <recommendedName>
        <fullName evidence="3">Ubiquitin carboxyl-terminal hydrolase</fullName>
        <ecNumber evidence="3">3.4.19.12</ecNumber>
    </recommendedName>
</protein>
<evidence type="ECO:0000259" key="6">
    <source>
        <dbReference type="PROSITE" id="PS50235"/>
    </source>
</evidence>
<dbReference type="InterPro" id="IPR036873">
    <property type="entry name" value="Rhodanese-like_dom_sf"/>
</dbReference>
<keyword evidence="4" id="KW-0175">Coiled coil</keyword>
<evidence type="ECO:0000256" key="4">
    <source>
        <dbReference type="SAM" id="Coils"/>
    </source>
</evidence>
<evidence type="ECO:0000256" key="5">
    <source>
        <dbReference type="SAM" id="MobiDB-lite"/>
    </source>
</evidence>
<dbReference type="EC" id="3.4.19.12" evidence="3"/>
<dbReference type="InterPro" id="IPR001394">
    <property type="entry name" value="Peptidase_C19_UCH"/>
</dbReference>
<dbReference type="CDD" id="cd02674">
    <property type="entry name" value="Peptidase_C19R"/>
    <property type="match status" value="1"/>
</dbReference>
<dbReference type="Gene3D" id="1.20.58.80">
    <property type="entry name" value="Phosphotransferase system, lactose/cellobiose-type IIA subunit"/>
    <property type="match status" value="1"/>
</dbReference>
<accession>A0AAV7X7M9</accession>
<proteinExistence type="inferred from homology"/>
<dbReference type="Pfam" id="PF00443">
    <property type="entry name" value="UCH"/>
    <property type="match status" value="1"/>
</dbReference>
<dbReference type="Pfam" id="PF08969">
    <property type="entry name" value="USP8_dimer"/>
    <property type="match status" value="1"/>
</dbReference>
<dbReference type="GO" id="GO:0004843">
    <property type="term" value="F:cysteine-type deubiquitinase activity"/>
    <property type="evidence" value="ECO:0007669"/>
    <property type="project" value="UniProtKB-UniRule"/>
</dbReference>
<evidence type="ECO:0000256" key="3">
    <source>
        <dbReference type="RuleBase" id="RU366025"/>
    </source>
</evidence>
<comment type="caution">
    <text evidence="7">The sequence shown here is derived from an EMBL/GenBank/DDBJ whole genome shotgun (WGS) entry which is preliminary data.</text>
</comment>
<evidence type="ECO:0000313" key="7">
    <source>
        <dbReference type="EMBL" id="KAJ1521030.1"/>
    </source>
</evidence>
<keyword evidence="3" id="KW-0833">Ubl conjugation pathway</keyword>
<dbReference type="Gene3D" id="3.90.70.10">
    <property type="entry name" value="Cysteine proteinases"/>
    <property type="match status" value="1"/>
</dbReference>
<dbReference type="PROSITE" id="PS00973">
    <property type="entry name" value="USP_2"/>
    <property type="match status" value="1"/>
</dbReference>
<feature type="region of interest" description="Disordered" evidence="5">
    <location>
        <begin position="566"/>
        <end position="587"/>
    </location>
</feature>
<sequence>MSAPILKPLSKGKCLQDLKPHYDKHEYTNQNIFKLCKSAPKLFQAAKDANRKGNQEDSYIYFMKYLSIISYVQKSDEYKRKKSDIDKELSRHSVLYALETAEKLSKCLEERYRKADLIKPPLERVQPKQEAPEEIVSNPSSETIRKPDVVNEPSLQDVGMSCMQLCKILEQNPSNVVIMDVRPQSCFNDSHIMYDSCISVPEEILQPGCSASKLAEKLPVKSQSKWRMRLNVEHLILLDWASTTTNLQPDSAIHRLQTIILEWDPAVEYRSKPVILNGGFTEWWNHYPMYCTNPKPQLPPQTDDGLLDIDDVVYPELVDETPKFSRASKPIPKVNVAFSSGNAGAHVLQTDNAEILVIENGKNIDVNNATSSRFVKDIPSLPKESRTLVVTVPSVDRTSKLAAVQKYKELEDKREEVIQHSQNLSRDRESAEIELKEIQVRQGRNELTDREKESLYQNERKLKLRIKELHNLQRSKEEENEALRKELEEYRKRDQSFSYNEDADSESPKSHGIPNSFSGNINKRGSCFLHCYIFNLGSVGTYNMDLAPPPSSSLKRSRSSPNIAQLGLEPEQKPPMPHFDRNTKPSVQKPQTLDFINRHRNFNEVYGTVKSGLTGLKNLGNSCYMNSVLQCISNIGILNNYFCRGKYKEHLNQRPDNPTRGEVAEEVAHVIRNLWLGQYRSIACRDFKGVVGKYMDRFRGCSQQDAHEFLTFLMDWLHNDLKLQKEHHLKETNFGPKNSDTDAVTGAINAWNEFKSKHESVMLTSFFIQQVSTVQCSSCSVKSMNYEEPTSNLTLLLPSAARCTLSECLRLYTSKERISGYKCESCHGHHDAEKYVDLCRLPPILIIHLKRFYSDGFYQKRQTFVDFPLENLDMRNYTPNKYQPHTVYDLCGVSNHYGTLEGGHYTAYCKNGAKWYKFDDQDVNEISRDEVKSANAYILFYAAVK</sequence>
<dbReference type="PROSITE" id="PS00972">
    <property type="entry name" value="USP_1"/>
    <property type="match status" value="1"/>
</dbReference>
<reference evidence="7" key="1">
    <citation type="submission" date="2022-12" db="EMBL/GenBank/DDBJ databases">
        <title>Chromosome-level genome assembly of the bean flower thrips Megalurothrips usitatus.</title>
        <authorList>
            <person name="Ma L."/>
            <person name="Liu Q."/>
            <person name="Li H."/>
            <person name="Cai W."/>
        </authorList>
    </citation>
    <scope>NUCLEOTIDE SEQUENCE</scope>
    <source>
        <strain evidence="7">Cailab_2022a</strain>
    </source>
</reference>
<evidence type="ECO:0000313" key="8">
    <source>
        <dbReference type="Proteomes" id="UP001075354"/>
    </source>
</evidence>
<dbReference type="SUPFAM" id="SSF52821">
    <property type="entry name" value="Rhodanese/Cell cycle control phosphatase"/>
    <property type="match status" value="1"/>
</dbReference>
<organism evidence="7 8">
    <name type="scientific">Megalurothrips usitatus</name>
    <name type="common">bean blossom thrips</name>
    <dbReference type="NCBI Taxonomy" id="439358"/>
    <lineage>
        <taxon>Eukaryota</taxon>
        <taxon>Metazoa</taxon>
        <taxon>Ecdysozoa</taxon>
        <taxon>Arthropoda</taxon>
        <taxon>Hexapoda</taxon>
        <taxon>Insecta</taxon>
        <taxon>Pterygota</taxon>
        <taxon>Neoptera</taxon>
        <taxon>Paraneoptera</taxon>
        <taxon>Thysanoptera</taxon>
        <taxon>Terebrantia</taxon>
        <taxon>Thripoidea</taxon>
        <taxon>Thripidae</taxon>
        <taxon>Megalurothrips</taxon>
    </lineage>
</organism>
<dbReference type="GO" id="GO:0016579">
    <property type="term" value="P:protein deubiquitination"/>
    <property type="evidence" value="ECO:0007669"/>
    <property type="project" value="InterPro"/>
</dbReference>
<evidence type="ECO:0000256" key="2">
    <source>
        <dbReference type="ARBA" id="ARBA00009085"/>
    </source>
</evidence>
<dbReference type="Gene3D" id="3.40.250.10">
    <property type="entry name" value="Rhodanese-like domain"/>
    <property type="match status" value="1"/>
</dbReference>
<comment type="catalytic activity">
    <reaction evidence="1 3">
        <text>Thiol-dependent hydrolysis of ester, thioester, amide, peptide and isopeptide bonds formed by the C-terminal Gly of ubiquitin (a 76-residue protein attached to proteins as an intracellular targeting signal).</text>
        <dbReference type="EC" id="3.4.19.12"/>
    </reaction>
</comment>
<dbReference type="SUPFAM" id="SSF54001">
    <property type="entry name" value="Cysteine proteinases"/>
    <property type="match status" value="1"/>
</dbReference>
<keyword evidence="8" id="KW-1185">Reference proteome</keyword>
<dbReference type="EMBL" id="JAPTSV010000013">
    <property type="protein sequence ID" value="KAJ1521030.1"/>
    <property type="molecule type" value="Genomic_DNA"/>
</dbReference>
<dbReference type="InterPro" id="IPR028889">
    <property type="entry name" value="USP"/>
</dbReference>
<dbReference type="PANTHER" id="PTHR21646">
    <property type="entry name" value="UBIQUITIN CARBOXYL-TERMINAL HYDROLASE"/>
    <property type="match status" value="1"/>
</dbReference>
<feature type="region of interest" description="Disordered" evidence="5">
    <location>
        <begin position="490"/>
        <end position="515"/>
    </location>
</feature>
<keyword evidence="3" id="KW-0645">Protease</keyword>
<evidence type="ECO:0000256" key="1">
    <source>
        <dbReference type="ARBA" id="ARBA00000707"/>
    </source>
</evidence>
<dbReference type="InterPro" id="IPR038765">
    <property type="entry name" value="Papain-like_cys_pep_sf"/>
</dbReference>
<dbReference type="PROSITE" id="PS50235">
    <property type="entry name" value="USP_3"/>
    <property type="match status" value="1"/>
</dbReference>
<keyword evidence="3" id="KW-0378">Hydrolase</keyword>
<dbReference type="Proteomes" id="UP001075354">
    <property type="component" value="Chromosome 13"/>
</dbReference>
<dbReference type="InterPro" id="IPR050185">
    <property type="entry name" value="Ub_carboxyl-term_hydrolase"/>
</dbReference>
<dbReference type="InterPro" id="IPR018200">
    <property type="entry name" value="USP_CS"/>
</dbReference>
<comment type="similarity">
    <text evidence="2 3">Belongs to the peptidase C19 family.</text>
</comment>
<gene>
    <name evidence="7" type="ORF">ONE63_002742</name>
</gene>